<organism evidence="1 2">
    <name type="scientific">Boletus reticuloceps</name>
    <dbReference type="NCBI Taxonomy" id="495285"/>
    <lineage>
        <taxon>Eukaryota</taxon>
        <taxon>Fungi</taxon>
        <taxon>Dikarya</taxon>
        <taxon>Basidiomycota</taxon>
        <taxon>Agaricomycotina</taxon>
        <taxon>Agaricomycetes</taxon>
        <taxon>Agaricomycetidae</taxon>
        <taxon>Boletales</taxon>
        <taxon>Boletineae</taxon>
        <taxon>Boletaceae</taxon>
        <taxon>Boletoideae</taxon>
        <taxon>Boletus</taxon>
    </lineage>
</organism>
<evidence type="ECO:0000313" key="2">
    <source>
        <dbReference type="Proteomes" id="UP000683000"/>
    </source>
</evidence>
<dbReference type="OrthoDB" id="2659593at2759"/>
<keyword evidence="2" id="KW-1185">Reference proteome</keyword>
<evidence type="ECO:0000313" key="1">
    <source>
        <dbReference type="EMBL" id="KAG6372217.1"/>
    </source>
</evidence>
<dbReference type="Proteomes" id="UP000683000">
    <property type="component" value="Unassembled WGS sequence"/>
</dbReference>
<name>A0A8I2YID2_9AGAM</name>
<sequence length="197" mass="22981">MSTTFNVETFLGQNGYDLNTLELSVRFHGALYFRDAPEQVPVHVSIRLSDEWATVLPSVQDVSKEKLTAKKPLTLAMFPFLPLPSFFDPTDTCQWQQLTKQIEHCLVADPLLDSKHPECYRLMRELFWMAFIAAYPDDFPRGKWLRWNALIPMEGDFISHWMLKDEDTELPDIPIHVVIWEQFRSIISDTLLIHCVQ</sequence>
<comment type="caution">
    <text evidence="1">The sequence shown here is derived from an EMBL/GenBank/DDBJ whole genome shotgun (WGS) entry which is preliminary data.</text>
</comment>
<protein>
    <submittedName>
        <fullName evidence="1">Uncharacterized protein</fullName>
    </submittedName>
</protein>
<accession>A0A8I2YID2</accession>
<dbReference type="EMBL" id="JAGFBS010000029">
    <property type="protein sequence ID" value="KAG6372217.1"/>
    <property type="molecule type" value="Genomic_DNA"/>
</dbReference>
<gene>
    <name evidence="1" type="ORF">JVT61DRAFT_8016</name>
</gene>
<reference evidence="1" key="1">
    <citation type="submission" date="2021-03" db="EMBL/GenBank/DDBJ databases">
        <title>Evolutionary innovations through gain and loss of genes in the ectomycorrhizal Boletales.</title>
        <authorList>
            <person name="Wu G."/>
            <person name="Miyauchi S."/>
            <person name="Morin E."/>
            <person name="Yang Z.-L."/>
            <person name="Xu J."/>
            <person name="Martin F.M."/>
        </authorList>
    </citation>
    <scope>NUCLEOTIDE SEQUENCE</scope>
    <source>
        <strain evidence="1">BR01</strain>
    </source>
</reference>
<dbReference type="AlphaFoldDB" id="A0A8I2YID2"/>
<proteinExistence type="predicted"/>